<comment type="catalytic activity">
    <reaction evidence="6">
        <text>5-diphospho-1D-myo-inositol 1,2,3,4,6-pentakisphosphate + H2O = 1D-myo-inositol hexakisphosphate + phosphate + H(+)</text>
        <dbReference type="Rhea" id="RHEA:22384"/>
        <dbReference type="ChEBI" id="CHEBI:15377"/>
        <dbReference type="ChEBI" id="CHEBI:15378"/>
        <dbReference type="ChEBI" id="CHEBI:43474"/>
        <dbReference type="ChEBI" id="CHEBI:58130"/>
        <dbReference type="ChEBI" id="CHEBI:58628"/>
        <dbReference type="EC" id="3.6.1.52"/>
    </reaction>
    <physiologicalReaction direction="left-to-right" evidence="6">
        <dbReference type="Rhea" id="RHEA:22385"/>
    </physiologicalReaction>
</comment>
<dbReference type="InterPro" id="IPR029021">
    <property type="entry name" value="Prot-tyrosine_phosphatase-like"/>
</dbReference>
<evidence type="ECO:0000256" key="5">
    <source>
        <dbReference type="ARBA" id="ARBA00044949"/>
    </source>
</evidence>
<evidence type="ECO:0000313" key="13">
    <source>
        <dbReference type="EMBL" id="TPX17097.1"/>
    </source>
</evidence>
<feature type="compositionally biased region" description="Low complexity" evidence="10">
    <location>
        <begin position="54"/>
        <end position="79"/>
    </location>
</feature>
<dbReference type="FunFam" id="3.90.190.10:FF:000035">
    <property type="entry name" value="Tyrosine phosphatase, putative"/>
    <property type="match status" value="1"/>
</dbReference>
<evidence type="ECO:0000256" key="9">
    <source>
        <dbReference type="ARBA" id="ARBA00048424"/>
    </source>
</evidence>
<dbReference type="GeneID" id="41970662"/>
<dbReference type="SUPFAM" id="SSF52799">
    <property type="entry name" value="(Phosphotyrosine protein) phosphatases II"/>
    <property type="match status" value="1"/>
</dbReference>
<accession>A0A507BB17</accession>
<keyword evidence="11" id="KW-0812">Transmembrane</keyword>
<gene>
    <name evidence="13" type="ORF">E0L32_003215</name>
</gene>
<dbReference type="RefSeq" id="XP_030998808.1">
    <property type="nucleotide sequence ID" value="XM_031137491.1"/>
</dbReference>
<dbReference type="PANTHER" id="PTHR31126">
    <property type="entry name" value="TYROSINE-PROTEIN PHOSPHATASE"/>
    <property type="match status" value="1"/>
</dbReference>
<evidence type="ECO:0000256" key="10">
    <source>
        <dbReference type="SAM" id="MobiDB-lite"/>
    </source>
</evidence>
<comment type="catalytic activity">
    <reaction evidence="7">
        <text>3,5-bis(diphospho)-1D-myo-inositol 1,2,4,6-tetrakisphosphate + H2O = 3-diphospho-1D-myo-inositol 1,2,4,5,6-pentakisphosphate + phosphate + 2 H(+)</text>
        <dbReference type="Rhea" id="RHEA:56312"/>
        <dbReference type="ChEBI" id="CHEBI:15377"/>
        <dbReference type="ChEBI" id="CHEBI:15378"/>
        <dbReference type="ChEBI" id="CHEBI:43474"/>
        <dbReference type="ChEBI" id="CHEBI:140372"/>
        <dbReference type="ChEBI" id="CHEBI:140374"/>
        <dbReference type="EC" id="3.6.1.52"/>
    </reaction>
    <physiologicalReaction direction="left-to-right" evidence="7">
        <dbReference type="Rhea" id="RHEA:56313"/>
    </physiologicalReaction>
</comment>
<evidence type="ECO:0000256" key="1">
    <source>
        <dbReference type="ARBA" id="ARBA00004496"/>
    </source>
</evidence>
<keyword evidence="14" id="KW-1185">Reference proteome</keyword>
<evidence type="ECO:0000259" key="12">
    <source>
        <dbReference type="PROSITE" id="PS50054"/>
    </source>
</evidence>
<dbReference type="OrthoDB" id="6375174at2759"/>
<feature type="transmembrane region" description="Helical" evidence="11">
    <location>
        <begin position="297"/>
        <end position="314"/>
    </location>
</feature>
<comment type="catalytic activity">
    <reaction evidence="9">
        <text>6-diphospho-1D-myo-inositol pentakisphosphate + H2O = 1D-myo-inositol hexakisphosphate + phosphate + H(+)</text>
        <dbReference type="Rhea" id="RHEA:79703"/>
        <dbReference type="ChEBI" id="CHEBI:15377"/>
        <dbReference type="ChEBI" id="CHEBI:15378"/>
        <dbReference type="ChEBI" id="CHEBI:43474"/>
        <dbReference type="ChEBI" id="CHEBI:58130"/>
        <dbReference type="ChEBI" id="CHEBI:230534"/>
        <dbReference type="EC" id="3.6.1.52"/>
    </reaction>
    <physiologicalReaction direction="left-to-right" evidence="9">
        <dbReference type="Rhea" id="RHEA:79704"/>
    </physiologicalReaction>
</comment>
<dbReference type="STRING" id="1093900.A0A507BB17"/>
<keyword evidence="11" id="KW-1133">Transmembrane helix</keyword>
<dbReference type="InterPro" id="IPR020428">
    <property type="entry name" value="PFA-DSPs"/>
</dbReference>
<feature type="domain" description="Tyrosine-protein phosphatase" evidence="12">
    <location>
        <begin position="136"/>
        <end position="288"/>
    </location>
</feature>
<dbReference type="AlphaFoldDB" id="A0A507BB17"/>
<dbReference type="PRINTS" id="PR01911">
    <property type="entry name" value="PFDSPHPHTASE"/>
</dbReference>
<dbReference type="PROSITE" id="PS00383">
    <property type="entry name" value="TYR_PHOSPHATASE_1"/>
    <property type="match status" value="1"/>
</dbReference>
<dbReference type="Proteomes" id="UP000319257">
    <property type="component" value="Unassembled WGS sequence"/>
</dbReference>
<dbReference type="GO" id="GO:0052840">
    <property type="term" value="F:inositol diphosphate tetrakisphosphate diphosphatase activity"/>
    <property type="evidence" value="ECO:0007669"/>
    <property type="project" value="TreeGrafter"/>
</dbReference>
<evidence type="ECO:0000256" key="3">
    <source>
        <dbReference type="ARBA" id="ARBA00022490"/>
    </source>
</evidence>
<evidence type="ECO:0000256" key="2">
    <source>
        <dbReference type="ARBA" id="ARBA00012527"/>
    </source>
</evidence>
<dbReference type="EC" id="3.6.1.52" evidence="2"/>
<comment type="similarity">
    <text evidence="5">Belongs to the protein-tyrosine phosphatase family. Atypical dual-specificity phosphatase Siw14-like subfamily.</text>
</comment>
<dbReference type="InParanoid" id="A0A507BB17"/>
<reference evidence="13 14" key="1">
    <citation type="submission" date="2019-06" db="EMBL/GenBank/DDBJ databases">
        <title>Draft genome sequence of the filamentous fungus Phialemoniopsis curvata isolated from diesel fuel.</title>
        <authorList>
            <person name="Varaljay V.A."/>
            <person name="Lyon W.J."/>
            <person name="Crouch A.L."/>
            <person name="Drake C.E."/>
            <person name="Hollomon J.M."/>
            <person name="Nadeau L.J."/>
            <person name="Nunn H.S."/>
            <person name="Stevenson B.S."/>
            <person name="Bojanowski C.L."/>
            <person name="Crookes-Goodson W.J."/>
        </authorList>
    </citation>
    <scope>NUCLEOTIDE SEQUENCE [LARGE SCALE GENOMIC DNA]</scope>
    <source>
        <strain evidence="13 14">D216</strain>
    </source>
</reference>
<dbReference type="PANTHER" id="PTHR31126:SF48">
    <property type="entry name" value="INOSITOL PHOSPHATASE SIW14"/>
    <property type="match status" value="1"/>
</dbReference>
<evidence type="ECO:0000256" key="4">
    <source>
        <dbReference type="ARBA" id="ARBA00022801"/>
    </source>
</evidence>
<feature type="region of interest" description="Disordered" evidence="10">
    <location>
        <begin position="1"/>
        <end position="82"/>
    </location>
</feature>
<dbReference type="InterPro" id="IPR020422">
    <property type="entry name" value="TYR_PHOSPHATASE_DUAL_dom"/>
</dbReference>
<evidence type="ECO:0000256" key="8">
    <source>
        <dbReference type="ARBA" id="ARBA00047927"/>
    </source>
</evidence>
<evidence type="ECO:0000256" key="6">
    <source>
        <dbReference type="ARBA" id="ARBA00047342"/>
    </source>
</evidence>
<dbReference type="InterPro" id="IPR004861">
    <property type="entry name" value="Siw14-like"/>
</dbReference>
<protein>
    <recommendedName>
        <fullName evidence="2">diphosphoinositol-polyphosphate diphosphatase</fullName>
        <ecNumber evidence="2">3.6.1.52</ecNumber>
    </recommendedName>
</protein>
<dbReference type="EMBL" id="SKBQ01000014">
    <property type="protein sequence ID" value="TPX17097.1"/>
    <property type="molecule type" value="Genomic_DNA"/>
</dbReference>
<evidence type="ECO:0000256" key="7">
    <source>
        <dbReference type="ARBA" id="ARBA00047562"/>
    </source>
</evidence>
<comment type="subcellular location">
    <subcellularLocation>
        <location evidence="1">Cytoplasm</location>
    </subcellularLocation>
</comment>
<comment type="caution">
    <text evidence="13">The sequence shown here is derived from an EMBL/GenBank/DDBJ whole genome shotgun (WGS) entry which is preliminary data.</text>
</comment>
<dbReference type="InterPro" id="IPR016130">
    <property type="entry name" value="Tyr_Pase_AS"/>
</dbReference>
<dbReference type="GO" id="GO:0005737">
    <property type="term" value="C:cytoplasm"/>
    <property type="evidence" value="ECO:0007669"/>
    <property type="project" value="UniProtKB-SubCell"/>
</dbReference>
<proteinExistence type="inferred from homology"/>
<sequence>MTSASTVAEGWEEMTDSGNMVSKRSVRAYVEDEDQCQVVDTTSKRNSRCEEDSSASSATTTRRASTSSSRTGSDISSASHPEQATVDLGAELEELLGPEGATTSGEVGVLLADFGEALSLPKRFSVPSTRAGQPINFGMVVPGVYRSSYPQAQDYDFIRSLKLKSIVTLVDKDFPEGYKAFITANGIHHYVFSMKGTKKEEIPIKTMKAILRLVLDRRNHPLLIHCNHGKHRTGCVVAIIRKVTGWDLPVVLDEYRAYAEPKVRDCDLQYISSFKLTSLSHLFSKDTTALGFRVPNFFRYTFFTLCVLIIWYMTGNRMTAPSKRAREI</sequence>
<evidence type="ECO:0000256" key="11">
    <source>
        <dbReference type="SAM" id="Phobius"/>
    </source>
</evidence>
<keyword evidence="11" id="KW-0472">Membrane</keyword>
<name>A0A507BB17_9PEZI</name>
<dbReference type="PROSITE" id="PS50054">
    <property type="entry name" value="TYR_PHOSPHATASE_DUAL"/>
    <property type="match status" value="1"/>
</dbReference>
<evidence type="ECO:0000313" key="14">
    <source>
        <dbReference type="Proteomes" id="UP000319257"/>
    </source>
</evidence>
<organism evidence="13 14">
    <name type="scientific">Thyridium curvatum</name>
    <dbReference type="NCBI Taxonomy" id="1093900"/>
    <lineage>
        <taxon>Eukaryota</taxon>
        <taxon>Fungi</taxon>
        <taxon>Dikarya</taxon>
        <taxon>Ascomycota</taxon>
        <taxon>Pezizomycotina</taxon>
        <taxon>Sordariomycetes</taxon>
        <taxon>Sordariomycetidae</taxon>
        <taxon>Thyridiales</taxon>
        <taxon>Thyridiaceae</taxon>
        <taxon>Thyridium</taxon>
    </lineage>
</organism>
<comment type="catalytic activity">
    <reaction evidence="8">
        <text>1,5-bis(diphospho)-1D-myo-inositol 2,3,4,6-tetrakisphosphate + H2O = 1-diphospho-1D-myo-inositol 2,3,4,5,6-pentakisphosphate + phosphate + 2 H(+)</text>
        <dbReference type="Rhea" id="RHEA:79699"/>
        <dbReference type="ChEBI" id="CHEBI:15377"/>
        <dbReference type="ChEBI" id="CHEBI:15378"/>
        <dbReference type="ChEBI" id="CHEBI:43474"/>
        <dbReference type="ChEBI" id="CHEBI:74946"/>
        <dbReference type="ChEBI" id="CHEBI:77983"/>
        <dbReference type="EC" id="3.6.1.52"/>
    </reaction>
    <physiologicalReaction direction="left-to-right" evidence="8">
        <dbReference type="Rhea" id="RHEA:79700"/>
    </physiologicalReaction>
</comment>
<keyword evidence="3" id="KW-0963">Cytoplasm</keyword>
<dbReference type="Pfam" id="PF03162">
    <property type="entry name" value="Y_phosphatase2"/>
    <property type="match status" value="1"/>
</dbReference>
<dbReference type="GO" id="GO:0016791">
    <property type="term" value="F:phosphatase activity"/>
    <property type="evidence" value="ECO:0007669"/>
    <property type="project" value="InterPro"/>
</dbReference>
<keyword evidence="4" id="KW-0378">Hydrolase</keyword>
<dbReference type="Gene3D" id="3.90.190.10">
    <property type="entry name" value="Protein tyrosine phosphatase superfamily"/>
    <property type="match status" value="1"/>
</dbReference>